<evidence type="ECO:0000313" key="2">
    <source>
        <dbReference type="EMBL" id="KAJ1080023.1"/>
    </source>
</evidence>
<dbReference type="Proteomes" id="UP001066276">
    <property type="component" value="Chromosome 12"/>
</dbReference>
<protein>
    <submittedName>
        <fullName evidence="2">Uncharacterized protein</fullName>
    </submittedName>
</protein>
<dbReference type="AlphaFoldDB" id="A0AAV7KV40"/>
<feature type="region of interest" description="Disordered" evidence="1">
    <location>
        <begin position="1"/>
        <end position="31"/>
    </location>
</feature>
<comment type="caution">
    <text evidence="2">The sequence shown here is derived from an EMBL/GenBank/DDBJ whole genome shotgun (WGS) entry which is preliminary data.</text>
</comment>
<organism evidence="2 3">
    <name type="scientific">Pleurodeles waltl</name>
    <name type="common">Iberian ribbed newt</name>
    <dbReference type="NCBI Taxonomy" id="8319"/>
    <lineage>
        <taxon>Eukaryota</taxon>
        <taxon>Metazoa</taxon>
        <taxon>Chordata</taxon>
        <taxon>Craniata</taxon>
        <taxon>Vertebrata</taxon>
        <taxon>Euteleostomi</taxon>
        <taxon>Amphibia</taxon>
        <taxon>Batrachia</taxon>
        <taxon>Caudata</taxon>
        <taxon>Salamandroidea</taxon>
        <taxon>Salamandridae</taxon>
        <taxon>Pleurodelinae</taxon>
        <taxon>Pleurodeles</taxon>
    </lineage>
</organism>
<name>A0AAV7KV40_PLEWA</name>
<evidence type="ECO:0000313" key="3">
    <source>
        <dbReference type="Proteomes" id="UP001066276"/>
    </source>
</evidence>
<reference evidence="2" key="1">
    <citation type="journal article" date="2022" name="bioRxiv">
        <title>Sequencing and chromosome-scale assembly of the giantPleurodeles waltlgenome.</title>
        <authorList>
            <person name="Brown T."/>
            <person name="Elewa A."/>
            <person name="Iarovenko S."/>
            <person name="Subramanian E."/>
            <person name="Araus A.J."/>
            <person name="Petzold A."/>
            <person name="Susuki M."/>
            <person name="Suzuki K.-i.T."/>
            <person name="Hayashi T."/>
            <person name="Toyoda A."/>
            <person name="Oliveira C."/>
            <person name="Osipova E."/>
            <person name="Leigh N.D."/>
            <person name="Simon A."/>
            <person name="Yun M.H."/>
        </authorList>
    </citation>
    <scope>NUCLEOTIDE SEQUENCE</scope>
    <source>
        <strain evidence="2">20211129_DDA</strain>
        <tissue evidence="2">Liver</tissue>
    </source>
</reference>
<feature type="compositionally biased region" description="Basic and acidic residues" evidence="1">
    <location>
        <begin position="47"/>
        <end position="62"/>
    </location>
</feature>
<feature type="region of interest" description="Disordered" evidence="1">
    <location>
        <begin position="45"/>
        <end position="95"/>
    </location>
</feature>
<proteinExistence type="predicted"/>
<accession>A0AAV7KV40</accession>
<evidence type="ECO:0000256" key="1">
    <source>
        <dbReference type="SAM" id="MobiDB-lite"/>
    </source>
</evidence>
<sequence length="95" mass="10603">MAMSASNQESTLDEGRVFQPERNVTRKLADSSGIASCVRRIACNYGAEEKTPEPRERRKQQPDDCPENLWNDQEATRHTNRPRSGESVASSGPVL</sequence>
<keyword evidence="3" id="KW-1185">Reference proteome</keyword>
<dbReference type="EMBL" id="JANPWB010000016">
    <property type="protein sequence ID" value="KAJ1080023.1"/>
    <property type="molecule type" value="Genomic_DNA"/>
</dbReference>
<gene>
    <name evidence="2" type="ORF">NDU88_000245</name>
</gene>
<feature type="compositionally biased region" description="Polar residues" evidence="1">
    <location>
        <begin position="1"/>
        <end position="10"/>
    </location>
</feature>